<dbReference type="PANTHER" id="PTHR43715:SF3">
    <property type="entry name" value="GDP-MANNOSE 4,6-DEHYDRATASE"/>
    <property type="match status" value="1"/>
</dbReference>
<evidence type="ECO:0000313" key="3">
    <source>
        <dbReference type="EMBL" id="MCD7457848.1"/>
    </source>
</evidence>
<dbReference type="InterPro" id="IPR006368">
    <property type="entry name" value="GDP_Man_deHydtase"/>
</dbReference>
<dbReference type="EMBL" id="JACEIK010000483">
    <property type="protein sequence ID" value="MCD7457848.1"/>
    <property type="molecule type" value="Genomic_DNA"/>
</dbReference>
<feature type="domain" description="NAD(P)-binding" evidence="2">
    <location>
        <begin position="15"/>
        <end position="84"/>
    </location>
</feature>
<evidence type="ECO:0000256" key="1">
    <source>
        <dbReference type="ARBA" id="ARBA00023239"/>
    </source>
</evidence>
<accession>A0ABS8SG81</accession>
<dbReference type="InterPro" id="IPR016040">
    <property type="entry name" value="NAD(P)-bd_dom"/>
</dbReference>
<organism evidence="3 4">
    <name type="scientific">Datura stramonium</name>
    <name type="common">Jimsonweed</name>
    <name type="synonym">Common thornapple</name>
    <dbReference type="NCBI Taxonomy" id="4076"/>
    <lineage>
        <taxon>Eukaryota</taxon>
        <taxon>Viridiplantae</taxon>
        <taxon>Streptophyta</taxon>
        <taxon>Embryophyta</taxon>
        <taxon>Tracheophyta</taxon>
        <taxon>Spermatophyta</taxon>
        <taxon>Magnoliopsida</taxon>
        <taxon>eudicotyledons</taxon>
        <taxon>Gunneridae</taxon>
        <taxon>Pentapetalae</taxon>
        <taxon>asterids</taxon>
        <taxon>lamiids</taxon>
        <taxon>Solanales</taxon>
        <taxon>Solanaceae</taxon>
        <taxon>Solanoideae</taxon>
        <taxon>Datureae</taxon>
        <taxon>Datura</taxon>
    </lineage>
</organism>
<name>A0ABS8SG81_DATST</name>
<protein>
    <recommendedName>
        <fullName evidence="2">NAD(P)-binding domain-containing protein</fullName>
    </recommendedName>
</protein>
<proteinExistence type="predicted"/>
<reference evidence="3 4" key="1">
    <citation type="journal article" date="2021" name="BMC Genomics">
        <title>Datura genome reveals duplications of psychoactive alkaloid biosynthetic genes and high mutation rate following tissue culture.</title>
        <authorList>
            <person name="Rajewski A."/>
            <person name="Carter-House D."/>
            <person name="Stajich J."/>
            <person name="Litt A."/>
        </authorList>
    </citation>
    <scope>NUCLEOTIDE SEQUENCE [LARGE SCALE GENOMIC DNA]</scope>
    <source>
        <strain evidence="3">AR-01</strain>
    </source>
</reference>
<dbReference type="Gene3D" id="3.40.50.720">
    <property type="entry name" value="NAD(P)-binding Rossmann-like Domain"/>
    <property type="match status" value="1"/>
</dbReference>
<gene>
    <name evidence="3" type="ORF">HAX54_036429</name>
</gene>
<dbReference type="Proteomes" id="UP000823775">
    <property type="component" value="Unassembled WGS sequence"/>
</dbReference>
<keyword evidence="4" id="KW-1185">Reference proteome</keyword>
<dbReference type="Gene3D" id="3.90.25.10">
    <property type="entry name" value="UDP-galactose 4-epimerase, domain 1"/>
    <property type="match status" value="1"/>
</dbReference>
<evidence type="ECO:0000259" key="2">
    <source>
        <dbReference type="Pfam" id="PF16363"/>
    </source>
</evidence>
<dbReference type="Pfam" id="PF16363">
    <property type="entry name" value="GDP_Man_Dehyd"/>
    <property type="match status" value="1"/>
</dbReference>
<evidence type="ECO:0000313" key="4">
    <source>
        <dbReference type="Proteomes" id="UP000823775"/>
    </source>
</evidence>
<dbReference type="PANTHER" id="PTHR43715">
    <property type="entry name" value="GDP-MANNOSE 4,6-DEHYDRATASE"/>
    <property type="match status" value="1"/>
</dbReference>
<comment type="caution">
    <text evidence="3">The sequence shown here is derived from an EMBL/GenBank/DDBJ whole genome shotgun (WGS) entry which is preliminary data.</text>
</comment>
<keyword evidence="1" id="KW-0456">Lyase</keyword>
<sequence length="145" mass="15588">MLGIHPPHNLNLPPPSTPASPCMLSPRAAHWYTVNYREAYGIFACNGILFNHESPGGARTVTRKITRAVGRIKIGLKQIVILGESAGILRTGVCWGLRRSNVDDAAARQAGRLCGSNRGVPHGRGVLGSGIWLRRIELVGSCGDR</sequence>